<dbReference type="Pfam" id="PF13523">
    <property type="entry name" value="Acetyltransf_8"/>
    <property type="match status" value="1"/>
</dbReference>
<name>A0ABY7ZLY2_9ACTN</name>
<dbReference type="SUPFAM" id="SSF55729">
    <property type="entry name" value="Acyl-CoA N-acyltransferases (Nat)"/>
    <property type="match status" value="1"/>
</dbReference>
<dbReference type="EMBL" id="CP118615">
    <property type="protein sequence ID" value="WDZ83523.1"/>
    <property type="molecule type" value="Genomic_DNA"/>
</dbReference>
<evidence type="ECO:0000256" key="3">
    <source>
        <dbReference type="ARBA" id="ARBA00020586"/>
    </source>
</evidence>
<comment type="pathway">
    <text evidence="2">Siderophore biosynthesis; mycobactin biosynthesis.</text>
</comment>
<evidence type="ECO:0000256" key="1">
    <source>
        <dbReference type="ARBA" id="ARBA00003818"/>
    </source>
</evidence>
<reference evidence="6 7" key="1">
    <citation type="submission" date="2023-02" db="EMBL/GenBank/DDBJ databases">
        <authorList>
            <person name="Mo P."/>
        </authorList>
    </citation>
    <scope>NUCLEOTIDE SEQUENCE [LARGE SCALE GENOMIC DNA]</scope>
    <source>
        <strain evidence="6 7">HUAS 3</strain>
    </source>
</reference>
<gene>
    <name evidence="6" type="ORF">PVK37_24100</name>
</gene>
<dbReference type="Gene3D" id="3.40.630.30">
    <property type="match status" value="1"/>
</dbReference>
<evidence type="ECO:0000256" key="2">
    <source>
        <dbReference type="ARBA" id="ARBA00005102"/>
    </source>
</evidence>
<dbReference type="Proteomes" id="UP001219605">
    <property type="component" value="Chromosome"/>
</dbReference>
<dbReference type="InterPro" id="IPR016181">
    <property type="entry name" value="Acyl_CoA_acyltransferase"/>
</dbReference>
<dbReference type="PANTHER" id="PTHR31438">
    <property type="entry name" value="LYSINE N-ACYLTRANSFERASE C17G9.06C-RELATED"/>
    <property type="match status" value="1"/>
</dbReference>
<dbReference type="InterPro" id="IPR019432">
    <property type="entry name" value="Acyltransferase_MbtK/IucB-like"/>
</dbReference>
<dbReference type="SMART" id="SM01006">
    <property type="entry name" value="AlcB"/>
    <property type="match status" value="1"/>
</dbReference>
<keyword evidence="7" id="KW-1185">Reference proteome</keyword>
<evidence type="ECO:0000256" key="4">
    <source>
        <dbReference type="ARBA" id="ARBA00031122"/>
    </source>
</evidence>
<accession>A0ABY7ZLY2</accession>
<sequence>MHEEEIPGFGRCALTPVDPAAHAGLLHRWVTQPRARFWGMGDHSVEQVREVYAFVDGLSTHHAYLILLDGTPVGLFQTYQPAADPVGERYPVEPGDVGMHLLLSPPEGTPRGLAAAVGPALVRFLFRDPTRDRVVVEPDVRNGLALRRLEISGFIFGDEIDLPDKRARLAFLTRERFAARHGAPSSN</sequence>
<dbReference type="PANTHER" id="PTHR31438:SF1">
    <property type="entry name" value="LYSINE N-ACYLTRANSFERASE C17G9.06C-RELATED"/>
    <property type="match status" value="1"/>
</dbReference>
<evidence type="ECO:0000313" key="6">
    <source>
        <dbReference type="EMBL" id="WDZ83523.1"/>
    </source>
</evidence>
<comment type="function">
    <text evidence="1">Acyltransferase required for the direct transfer of medium- to long-chain fatty acyl moieties from a carrier protein (MbtL) on to the epsilon-amino group of lysine residue in the mycobactin core.</text>
</comment>
<dbReference type="RefSeq" id="WP_275030072.1">
    <property type="nucleotide sequence ID" value="NZ_CP118615.1"/>
</dbReference>
<protein>
    <recommendedName>
        <fullName evidence="3">Lysine N-acyltransferase MbtK</fullName>
    </recommendedName>
    <alternativeName>
        <fullName evidence="4">Mycobactin synthase protein K</fullName>
    </alternativeName>
</protein>
<organism evidence="6 7">
    <name type="scientific">Micromonospora cathayae</name>
    <dbReference type="NCBI Taxonomy" id="3028804"/>
    <lineage>
        <taxon>Bacteria</taxon>
        <taxon>Bacillati</taxon>
        <taxon>Actinomycetota</taxon>
        <taxon>Actinomycetes</taxon>
        <taxon>Micromonosporales</taxon>
        <taxon>Micromonosporaceae</taxon>
        <taxon>Micromonospora</taxon>
    </lineage>
</organism>
<evidence type="ECO:0000259" key="5">
    <source>
        <dbReference type="SMART" id="SM01006"/>
    </source>
</evidence>
<feature type="domain" description="Acyltransferase MbtK/IucB-like conserved" evidence="5">
    <location>
        <begin position="15"/>
        <end position="63"/>
    </location>
</feature>
<evidence type="ECO:0000313" key="7">
    <source>
        <dbReference type="Proteomes" id="UP001219605"/>
    </source>
</evidence>
<proteinExistence type="predicted"/>